<feature type="transmembrane region" description="Helical" evidence="1">
    <location>
        <begin position="104"/>
        <end position="135"/>
    </location>
</feature>
<name>A0A0D0IUC9_9BACT</name>
<keyword evidence="1" id="KW-0812">Transmembrane</keyword>
<dbReference type="Proteomes" id="UP000032046">
    <property type="component" value="Unassembled WGS sequence"/>
</dbReference>
<evidence type="ECO:0000313" key="3">
    <source>
        <dbReference type="Proteomes" id="UP000032046"/>
    </source>
</evidence>
<evidence type="ECO:0000313" key="2">
    <source>
        <dbReference type="EMBL" id="KIP60849.1"/>
    </source>
</evidence>
<accession>A0A0D0IUC9</accession>
<keyword evidence="3" id="KW-1185">Reference proteome</keyword>
<gene>
    <name evidence="2" type="ORF">ST44_10410</name>
</gene>
<keyword evidence="1" id="KW-0472">Membrane</keyword>
<dbReference type="OrthoDB" id="1045592at2"/>
<reference evidence="2 3" key="1">
    <citation type="submission" date="2015-01" db="EMBL/GenBank/DDBJ databases">
        <title>Comparative genomics of non-oral Prevotella species.</title>
        <authorList>
            <person name="Accetto T."/>
            <person name="Nograsek B."/>
            <person name="Avgustin G."/>
        </authorList>
    </citation>
    <scope>NUCLEOTIDE SEQUENCE [LARGE SCALE GENOMIC DNA]</scope>
    <source>
        <strain evidence="2 3">P5-119</strain>
    </source>
</reference>
<sequence>MIQTIQLIKFFYPFIILAVFFCLYKKEYSINRRFCWCMTMYFNARRLFAFLTVGLLIFMNWCCYVTNPNYAVLLSAVITCCLFSYRVADAVLHRLHERTRLWALTLMLALICYSIPYMYSIFLVLYTVGVASVFYPSERVLRIRNEANSICNPPGLLQRIIRNYY</sequence>
<dbReference type="EMBL" id="JXQK01000075">
    <property type="protein sequence ID" value="KIP60849.1"/>
    <property type="molecule type" value="Genomic_DNA"/>
</dbReference>
<dbReference type="STRING" id="1602171.ST44_10410"/>
<evidence type="ECO:0000256" key="1">
    <source>
        <dbReference type="SAM" id="Phobius"/>
    </source>
</evidence>
<proteinExistence type="predicted"/>
<keyword evidence="1" id="KW-1133">Transmembrane helix</keyword>
<comment type="caution">
    <text evidence="2">The sequence shown here is derived from an EMBL/GenBank/DDBJ whole genome shotgun (WGS) entry which is preliminary data.</text>
</comment>
<feature type="transmembrane region" description="Helical" evidence="1">
    <location>
        <begin position="47"/>
        <end position="67"/>
    </location>
</feature>
<feature type="transmembrane region" description="Helical" evidence="1">
    <location>
        <begin position="6"/>
        <end position="24"/>
    </location>
</feature>
<dbReference type="RefSeq" id="WP_042519843.1">
    <property type="nucleotide sequence ID" value="NZ_JXQI01000018.1"/>
</dbReference>
<organism evidence="2 3">
    <name type="scientific">Prevotella pectinovora</name>
    <dbReference type="NCBI Taxonomy" id="1602169"/>
    <lineage>
        <taxon>Bacteria</taxon>
        <taxon>Pseudomonadati</taxon>
        <taxon>Bacteroidota</taxon>
        <taxon>Bacteroidia</taxon>
        <taxon>Bacteroidales</taxon>
        <taxon>Prevotellaceae</taxon>
        <taxon>Prevotella</taxon>
    </lineage>
</organism>
<protein>
    <submittedName>
        <fullName evidence="2">Uncharacterized protein</fullName>
    </submittedName>
</protein>
<feature type="transmembrane region" description="Helical" evidence="1">
    <location>
        <begin position="73"/>
        <end position="92"/>
    </location>
</feature>
<dbReference type="AlphaFoldDB" id="A0A0D0IUC9"/>